<accession>A0ABQ5KI94</accession>
<organism evidence="1 2">
    <name type="scientific">Aduncisulcus paluster</name>
    <dbReference type="NCBI Taxonomy" id="2918883"/>
    <lineage>
        <taxon>Eukaryota</taxon>
        <taxon>Metamonada</taxon>
        <taxon>Carpediemonas-like organisms</taxon>
        <taxon>Aduncisulcus</taxon>
    </lineage>
</organism>
<proteinExistence type="predicted"/>
<keyword evidence="2" id="KW-1185">Reference proteome</keyword>
<comment type="caution">
    <text evidence="1">The sequence shown here is derived from an EMBL/GenBank/DDBJ whole genome shotgun (WGS) entry which is preliminary data.</text>
</comment>
<dbReference type="EMBL" id="BQXS01001459">
    <property type="protein sequence ID" value="GKT30655.1"/>
    <property type="molecule type" value="Genomic_DNA"/>
</dbReference>
<gene>
    <name evidence="1" type="ORF">ADUPG1_001620</name>
</gene>
<evidence type="ECO:0000313" key="2">
    <source>
        <dbReference type="Proteomes" id="UP001057375"/>
    </source>
</evidence>
<dbReference type="Proteomes" id="UP001057375">
    <property type="component" value="Unassembled WGS sequence"/>
</dbReference>
<reference evidence="1" key="1">
    <citation type="submission" date="2022-03" db="EMBL/GenBank/DDBJ databases">
        <title>Draft genome sequence of Aduncisulcus paluster, a free-living microaerophilic Fornicata.</title>
        <authorList>
            <person name="Yuyama I."/>
            <person name="Kume K."/>
            <person name="Tamura T."/>
            <person name="Inagaki Y."/>
            <person name="Hashimoto T."/>
        </authorList>
    </citation>
    <scope>NUCLEOTIDE SEQUENCE</scope>
    <source>
        <strain evidence="1">NY0171</strain>
    </source>
</reference>
<evidence type="ECO:0000313" key="1">
    <source>
        <dbReference type="EMBL" id="GKT30655.1"/>
    </source>
</evidence>
<feature type="non-terminal residue" evidence="1">
    <location>
        <position position="44"/>
    </location>
</feature>
<protein>
    <submittedName>
        <fullName evidence="1">DUF2586 family protein</fullName>
    </submittedName>
</protein>
<sequence>MSNDVFEFIVDGTSGLAPGDVSGKCLVAGVCSKGEVGKVYYLGK</sequence>
<name>A0ABQ5KI94_9EUKA</name>